<proteinExistence type="predicted"/>
<organism evidence="1">
    <name type="scientific">uncultured virus</name>
    <dbReference type="NCBI Taxonomy" id="340016"/>
    <lineage>
        <taxon>Viruses</taxon>
        <taxon>environmental samples</taxon>
    </lineage>
</organism>
<reference evidence="1" key="1">
    <citation type="journal article" date="2017" name="PLoS ONE">
        <title>Novel circular single-stranded DNA viruses among an asteroid, echinoid and holothurian (Phylum: Echinodermata).</title>
        <authorList>
            <person name="Jackson E.W."/>
            <person name="Bistolas K.S.I."/>
            <person name="Button J.B."/>
            <person name="Hewson I."/>
        </authorList>
    </citation>
    <scope>NUCLEOTIDE SEQUENCE</scope>
</reference>
<accession>A0A1I9XGD1</accession>
<name>A0A1I9XGD1_9VIRU</name>
<dbReference type="EMBL" id="KX246259">
    <property type="protein sequence ID" value="APA62653.1"/>
    <property type="molecule type" value="Genomic_DNA"/>
</dbReference>
<sequence>MSIYSDPFIFRDRFKPERHFREFVSKAVPRTYKWVVPLLEHYAQPGSKRLRDIPKITLPGVPSFKKPRVATTAQLDLRKPSKTQLTTKTKEERSGPYPKMSGFYAKKFRTRRSGRVSVPAKAGCERFLEKGGTVTDPSSSAGSSQGSVYIGHGTAQRQVYYVVIGAILRKLAARAGIDIKSWTGRIQSTEDISPPSLIGGVVYIFLKRANDIDPVFSQSPVTADMSWTQLEDALYAGLLSLSGADFANLQFTEAHWTRNDPNIQLPAAKINLRGAHIKVGFTSNMKIQNQTLSEGVDTTDNVDANPIHGKVYEGFGNGFKLGFTELAGTANQKVIADGVNGLIQFNWTGISYMNDVYRRPPAKSGFLGCYKMGTSRLQPGQIRTGYISFSKDYSLDYIMSMLFRASNTLIGASLKLGKCQLYGFEKHIHQALSSSPISLSYEINQHYTAVLKLKRFGTLPQRLVLTS</sequence>
<evidence type="ECO:0000313" key="1">
    <source>
        <dbReference type="EMBL" id="APA62653.1"/>
    </source>
</evidence>
<protein>
    <submittedName>
        <fullName evidence="1">Putative capsid protein</fullName>
    </submittedName>
</protein>